<dbReference type="Proteomes" id="UP000245956">
    <property type="component" value="Unassembled WGS sequence"/>
</dbReference>
<gene>
    <name evidence="2" type="ORF">PCL_02096</name>
</gene>
<evidence type="ECO:0000313" key="2">
    <source>
        <dbReference type="EMBL" id="PWI68327.1"/>
    </source>
</evidence>
<feature type="region of interest" description="Disordered" evidence="1">
    <location>
        <begin position="183"/>
        <end position="241"/>
    </location>
</feature>
<comment type="caution">
    <text evidence="2">The sequence shown here is derived from an EMBL/GenBank/DDBJ whole genome shotgun (WGS) entry which is preliminary data.</text>
</comment>
<accession>A0A2U3E1E7</accession>
<evidence type="ECO:0000256" key="1">
    <source>
        <dbReference type="SAM" id="MobiDB-lite"/>
    </source>
</evidence>
<protein>
    <submittedName>
        <fullName evidence="2">Uncharacterized protein</fullName>
    </submittedName>
</protein>
<proteinExistence type="predicted"/>
<dbReference type="AlphaFoldDB" id="A0A2U3E1E7"/>
<organism evidence="2 3">
    <name type="scientific">Purpureocillium lilacinum</name>
    <name type="common">Paecilomyces lilacinus</name>
    <dbReference type="NCBI Taxonomy" id="33203"/>
    <lineage>
        <taxon>Eukaryota</taxon>
        <taxon>Fungi</taxon>
        <taxon>Dikarya</taxon>
        <taxon>Ascomycota</taxon>
        <taxon>Pezizomycotina</taxon>
        <taxon>Sordariomycetes</taxon>
        <taxon>Hypocreomycetidae</taxon>
        <taxon>Hypocreales</taxon>
        <taxon>Ophiocordycipitaceae</taxon>
        <taxon>Purpureocillium</taxon>
    </lineage>
</organism>
<reference evidence="2 3" key="1">
    <citation type="journal article" date="2016" name="Front. Microbiol.">
        <title>Genome and transcriptome sequences reveal the specific parasitism of the nematophagous Purpureocillium lilacinum 36-1.</title>
        <authorList>
            <person name="Xie J."/>
            <person name="Li S."/>
            <person name="Mo C."/>
            <person name="Xiao X."/>
            <person name="Peng D."/>
            <person name="Wang G."/>
            <person name="Xiao Y."/>
        </authorList>
    </citation>
    <scope>NUCLEOTIDE SEQUENCE [LARGE SCALE GENOMIC DNA]</scope>
    <source>
        <strain evidence="2 3">36-1</strain>
    </source>
</reference>
<feature type="region of interest" description="Disordered" evidence="1">
    <location>
        <begin position="783"/>
        <end position="915"/>
    </location>
</feature>
<sequence>MFLGANDGEVATAQFRGLDGQPEIVIAMVVLSLHVPALLRGDAARPKARLRSARGSRTAACFGWLVLRTAHASDGSCLGAASLPKASTWEGRVDASPGARSVTCAWHGVAQRALVSFLAQRLASRQVKARRIDSGDGMTGVGELAIDAPARSACMCWASRSHAAVGQAGRRVSVRERKAARGGLVDGDDQGWPNSNTRRTHGAAQEQGYLGKCQGSEATADGDAQHRVASGVKQARRAQQAQQVQQARLSSRAGRLVEMRSDLTSHHHLTTRVLCRQSVRAGADAGTAPARDVAFGGRGQWIAVCPRAAIASSVGAETIVMKITDPGWISVPSRGTNRRPTDASTHHQLQLQLQLQPGSPSTSTPKWRPHVRRTHPTPLHGRQEVPSSMEPEVPAPAVFSSDKALAALPLLPVSPSKRPRSWRLGLPWAWVPKQAFAGLEARNPASWKWSQPHFDSQRTRTSPAASRCFQFQSITARPTPLVASTYCAAPLLAADGRWGGGGGGSNNNPTERGARRQYLTLSWVPGSHLSHHGGGGGDGTAAPRSYDAPEGRGCCYGYGCARAAYLRADAGPWTMQLKIRQSRPPASVPSDAPTTTAMVGSQALGSRTHAHGLRTSGFHPCTNIDGFFPIPQSPSPPDPSSRVVSRRFFFLVADAATKPPYGGNRDKKENCGVTTTTTTSTGKWWMKRREYRWQRMASSPMQGTATSASPGHGCHAQALAMAPAVLGIRVGPRAGSRASCRVPSSKLSSQYSTIQAQHQLAPSSSSFFFRIVLWPGPFPSPYGRVAPTRSKQSQAKATNHLGRAQSANLAARRARAAPHPPKLPPTRAAHRRVPPMHVPPKSNSLGGPPAPYLHPPWNLTPTRPHAPRTQTVSERDAEQKRKRAHPPPPPPLATTHSRLHPPPTTTAAHSPDPCIQSQSAPSFAFPRLSLPCVAPFSIPHQLAFPPSHRGPDPRRPPSPAFVALAIAAIHSVRSTSAAPPPPLASAAVAARPAARRCLARDFETPPNSRGHTTPLLRESKFILA</sequence>
<evidence type="ECO:0000313" key="3">
    <source>
        <dbReference type="Proteomes" id="UP000245956"/>
    </source>
</evidence>
<dbReference type="EMBL" id="LCWV01000015">
    <property type="protein sequence ID" value="PWI68327.1"/>
    <property type="molecule type" value="Genomic_DNA"/>
</dbReference>
<feature type="region of interest" description="Disordered" evidence="1">
    <location>
        <begin position="331"/>
        <end position="392"/>
    </location>
</feature>
<name>A0A2U3E1E7_PURLI</name>